<dbReference type="InterPro" id="IPR011042">
    <property type="entry name" value="6-blade_b-propeller_TolB-like"/>
</dbReference>
<dbReference type="SUPFAM" id="SSF63825">
    <property type="entry name" value="YWTD domain"/>
    <property type="match status" value="1"/>
</dbReference>
<dbReference type="InterPro" id="IPR052039">
    <property type="entry name" value="Caspase-related_regulators"/>
</dbReference>
<dbReference type="Gene3D" id="3.40.50.1460">
    <property type="match status" value="1"/>
</dbReference>
<dbReference type="PANTHER" id="PTHR22576">
    <property type="entry name" value="MUCOSA ASSOCIATED LYMPHOID TISSUE LYMPHOMA TRANSLOCATION PROTEIN 1/PARACASPASE"/>
    <property type="match status" value="1"/>
</dbReference>
<feature type="repeat" description="NHL" evidence="2">
    <location>
        <begin position="656"/>
        <end position="696"/>
    </location>
</feature>
<feature type="non-terminal residue" evidence="4">
    <location>
        <position position="1"/>
    </location>
</feature>
<dbReference type="PANTHER" id="PTHR22576:SF37">
    <property type="entry name" value="MUCOSA-ASSOCIATED LYMPHOID TISSUE LYMPHOMA TRANSLOCATION PROTEIN 1"/>
    <property type="match status" value="1"/>
</dbReference>
<keyword evidence="1" id="KW-0677">Repeat</keyword>
<evidence type="ECO:0000313" key="4">
    <source>
        <dbReference type="EMBL" id="CAF0791944.1"/>
    </source>
</evidence>
<dbReference type="SUPFAM" id="SSF52129">
    <property type="entry name" value="Caspase-like"/>
    <property type="match status" value="1"/>
</dbReference>
<name>A0A813S9G9_ADIRI</name>
<evidence type="ECO:0000256" key="1">
    <source>
        <dbReference type="ARBA" id="ARBA00022737"/>
    </source>
</evidence>
<organism evidence="4 5">
    <name type="scientific">Adineta ricciae</name>
    <name type="common">Rotifer</name>
    <dbReference type="NCBI Taxonomy" id="249248"/>
    <lineage>
        <taxon>Eukaryota</taxon>
        <taxon>Metazoa</taxon>
        <taxon>Spiralia</taxon>
        <taxon>Gnathifera</taxon>
        <taxon>Rotifera</taxon>
        <taxon>Eurotatoria</taxon>
        <taxon>Bdelloidea</taxon>
        <taxon>Adinetida</taxon>
        <taxon>Adinetidae</taxon>
        <taxon>Adineta</taxon>
    </lineage>
</organism>
<dbReference type="Gene3D" id="2.120.10.30">
    <property type="entry name" value="TolB, C-terminal domain"/>
    <property type="match status" value="1"/>
</dbReference>
<feature type="domain" description="Caspase family p20" evidence="3">
    <location>
        <begin position="10"/>
        <end position="85"/>
    </location>
</feature>
<evidence type="ECO:0000256" key="2">
    <source>
        <dbReference type="PROSITE-ProRule" id="PRU00504"/>
    </source>
</evidence>
<accession>A0A813S9G9</accession>
<dbReference type="InterPro" id="IPR029030">
    <property type="entry name" value="Caspase-like_dom_sf"/>
</dbReference>
<dbReference type="PROSITE" id="PS51125">
    <property type="entry name" value="NHL"/>
    <property type="match status" value="1"/>
</dbReference>
<evidence type="ECO:0000259" key="3">
    <source>
        <dbReference type="PROSITE" id="PS50208"/>
    </source>
</evidence>
<dbReference type="PROSITE" id="PS50208">
    <property type="entry name" value="CASPASE_P20"/>
    <property type="match status" value="1"/>
</dbReference>
<gene>
    <name evidence="4" type="ORF">XAT740_LOCUS2526</name>
</gene>
<comment type="caution">
    <text evidence="4">The sequence shown here is derived from an EMBL/GenBank/DDBJ whole genome shotgun (WGS) entry which is preliminary data.</text>
</comment>
<evidence type="ECO:0000313" key="5">
    <source>
        <dbReference type="Proteomes" id="UP000663828"/>
    </source>
</evidence>
<dbReference type="InterPro" id="IPR011600">
    <property type="entry name" value="Pept_C14_caspase"/>
</dbReference>
<dbReference type="EMBL" id="CAJNOR010000089">
    <property type="protein sequence ID" value="CAF0791944.1"/>
    <property type="molecule type" value="Genomic_DNA"/>
</dbReference>
<dbReference type="Pfam" id="PF00656">
    <property type="entry name" value="Peptidase_C14"/>
    <property type="match status" value="1"/>
</dbReference>
<dbReference type="Proteomes" id="UP000663828">
    <property type="component" value="Unassembled WGS sequence"/>
</dbReference>
<dbReference type="GO" id="GO:0006508">
    <property type="term" value="P:proteolysis"/>
    <property type="evidence" value="ECO:0007669"/>
    <property type="project" value="InterPro"/>
</dbReference>
<keyword evidence="5" id="KW-1185">Reference proteome</keyword>
<proteinExistence type="predicted"/>
<dbReference type="InterPro" id="IPR001309">
    <property type="entry name" value="Pept_C14_p20"/>
</dbReference>
<dbReference type="InterPro" id="IPR001258">
    <property type="entry name" value="NHL_repeat"/>
</dbReference>
<dbReference type="GO" id="GO:0004197">
    <property type="term" value="F:cysteine-type endopeptidase activity"/>
    <property type="evidence" value="ECO:0007669"/>
    <property type="project" value="InterPro"/>
</dbReference>
<dbReference type="AlphaFoldDB" id="A0A813S9G9"/>
<protein>
    <recommendedName>
        <fullName evidence="3">Caspase family p20 domain-containing protein</fullName>
    </recommendedName>
</protein>
<sequence length="718" mass="80626">MTYSTGKQQFRKIALILSNGDYSRPEDRLQNVGADANSFSNVLKQIGFQVTTVCNKGKHDMATAIIDFANTIQDGDLVLFYYFGHCYRVKDKHYLIPASDGMIEQRTDVADFSVDLERNLERFVEKNTSFVNIFILDSCGTYSLQTANGSENLPRLTKIDGLFIQCACGTNESTRNNLFTKHLLNNVQEENVSIRDLFRQITKDVEKESNNKQRPLVLNGLRRHDDICLNEVERQKWADLDDSEIPALLKKQEEQRDCYDNYPNLDDVINRNTPDMQKADELTDSLLNKQPSGNPADKHTLYHALSNLMESNNQQCVFFDSRDDVKLHDASANLADLGTEDKPLILKLNSNKQFIDYRDSKDEHFDLRVIKTLEQAIEHNDSHPILDDIVSKLANAHGIQKNDITLSAVYVGSFNIVYTVKHLAQKAIKKLADLSKKLKEQFKDFVAAKIHPLLFRPSFDIAQFDECGDRAFTSPEKHQVGPVGRTKEYTSPVGYTRYGLKVLGKYADDQWLHPFGSPQNWYRAFHGTKNAKPIDGGDPNSAAVDVTSIIHKSGFTKATNALHGPGVYCSPIPNFVENGYAGEVKLDTTDGSKKFKMMLQVAVNPDDVKFTSDANIWVVKHPENIRAYVICAPIVRSQTTACTKWSTTGVTIAGTGVAGNSSHQLYTPQSIFIHKLTNTLYVADFSNQRVQKFSLDASSSGEGVTVASGSWWMPVDIY</sequence>
<reference evidence="4" key="1">
    <citation type="submission" date="2021-02" db="EMBL/GenBank/DDBJ databases">
        <authorList>
            <person name="Nowell W R."/>
        </authorList>
    </citation>
    <scope>NUCLEOTIDE SEQUENCE</scope>
</reference>